<gene>
    <name evidence="1" type="ORF">CPELLU_LOCUS12251</name>
</gene>
<dbReference type="AlphaFoldDB" id="A0A9N9N767"/>
<sequence>MSGIHEYFKRTFSEWIIEDFLNKCDIKQFDIKIDRYLKSLDIIADYVTGKRKERTNLFLNKYRKEDDRTDYQIARKWRNNHDPTGGSSFHLHNPTFTRNPLMGNSGSISEKNISTLYTSYRLKAWQMARESGLSIETDYREILTKNISVKPLEDLLSEGTLTANIISPVLRSFFHDASIHPTIWHNTASMSSKIHKLADLDPSRVKQPDMIGNNNKSKYEIMFASDICCESQEKYENEVQRLRNYINKKKENGNVPVEIINRLKATLRIPQFKKIVKRK</sequence>
<protein>
    <submittedName>
        <fullName evidence="1">24295_t:CDS:1</fullName>
    </submittedName>
</protein>
<comment type="caution">
    <text evidence="1">The sequence shown here is derived from an EMBL/GenBank/DDBJ whole genome shotgun (WGS) entry which is preliminary data.</text>
</comment>
<accession>A0A9N9N767</accession>
<evidence type="ECO:0000313" key="2">
    <source>
        <dbReference type="Proteomes" id="UP000789759"/>
    </source>
</evidence>
<evidence type="ECO:0000313" key="1">
    <source>
        <dbReference type="EMBL" id="CAG8709470.1"/>
    </source>
</evidence>
<organism evidence="1 2">
    <name type="scientific">Cetraspora pellucida</name>
    <dbReference type="NCBI Taxonomy" id="1433469"/>
    <lineage>
        <taxon>Eukaryota</taxon>
        <taxon>Fungi</taxon>
        <taxon>Fungi incertae sedis</taxon>
        <taxon>Mucoromycota</taxon>
        <taxon>Glomeromycotina</taxon>
        <taxon>Glomeromycetes</taxon>
        <taxon>Diversisporales</taxon>
        <taxon>Gigasporaceae</taxon>
        <taxon>Cetraspora</taxon>
    </lineage>
</organism>
<dbReference type="EMBL" id="CAJVQA010011643">
    <property type="protein sequence ID" value="CAG8709470.1"/>
    <property type="molecule type" value="Genomic_DNA"/>
</dbReference>
<name>A0A9N9N767_9GLOM</name>
<proteinExistence type="predicted"/>
<reference evidence="1" key="1">
    <citation type="submission" date="2021-06" db="EMBL/GenBank/DDBJ databases">
        <authorList>
            <person name="Kallberg Y."/>
            <person name="Tangrot J."/>
            <person name="Rosling A."/>
        </authorList>
    </citation>
    <scope>NUCLEOTIDE SEQUENCE</scope>
    <source>
        <strain evidence="1">FL966</strain>
    </source>
</reference>
<keyword evidence="2" id="KW-1185">Reference proteome</keyword>
<dbReference type="Proteomes" id="UP000789759">
    <property type="component" value="Unassembled WGS sequence"/>
</dbReference>
<dbReference type="OrthoDB" id="2448606at2759"/>